<evidence type="ECO:0000313" key="3">
    <source>
        <dbReference type="Proteomes" id="UP000039865"/>
    </source>
</evidence>
<organism evidence="2 3">
    <name type="scientific">Stylonychia lemnae</name>
    <name type="common">Ciliate</name>
    <dbReference type="NCBI Taxonomy" id="5949"/>
    <lineage>
        <taxon>Eukaryota</taxon>
        <taxon>Sar</taxon>
        <taxon>Alveolata</taxon>
        <taxon>Ciliophora</taxon>
        <taxon>Intramacronucleata</taxon>
        <taxon>Spirotrichea</taxon>
        <taxon>Stichotrichia</taxon>
        <taxon>Sporadotrichida</taxon>
        <taxon>Oxytrichidae</taxon>
        <taxon>Stylonychinae</taxon>
        <taxon>Stylonychia</taxon>
    </lineage>
</organism>
<dbReference type="InParanoid" id="A0A078AU50"/>
<dbReference type="EMBL" id="CCKQ01014177">
    <property type="protein sequence ID" value="CDW85930.1"/>
    <property type="molecule type" value="Genomic_DNA"/>
</dbReference>
<proteinExistence type="predicted"/>
<feature type="region of interest" description="Disordered" evidence="1">
    <location>
        <begin position="1254"/>
        <end position="1274"/>
    </location>
</feature>
<feature type="compositionally biased region" description="Polar residues" evidence="1">
    <location>
        <begin position="22"/>
        <end position="45"/>
    </location>
</feature>
<feature type="compositionally biased region" description="Low complexity" evidence="1">
    <location>
        <begin position="1"/>
        <end position="21"/>
    </location>
</feature>
<evidence type="ECO:0000313" key="2">
    <source>
        <dbReference type="EMBL" id="CDW85930.1"/>
    </source>
</evidence>
<keyword evidence="3" id="KW-1185">Reference proteome</keyword>
<accession>A0A078AU50</accession>
<evidence type="ECO:0000256" key="1">
    <source>
        <dbReference type="SAM" id="MobiDB-lite"/>
    </source>
</evidence>
<dbReference type="AlphaFoldDB" id="A0A078AU50"/>
<dbReference type="Proteomes" id="UP000039865">
    <property type="component" value="Unassembled WGS sequence"/>
</dbReference>
<feature type="region of interest" description="Disordered" evidence="1">
    <location>
        <begin position="68"/>
        <end position="103"/>
    </location>
</feature>
<feature type="compositionally biased region" description="Polar residues" evidence="1">
    <location>
        <begin position="78"/>
        <end position="96"/>
    </location>
</feature>
<feature type="region of interest" description="Disordered" evidence="1">
    <location>
        <begin position="939"/>
        <end position="970"/>
    </location>
</feature>
<reference evidence="2 3" key="1">
    <citation type="submission" date="2014-06" db="EMBL/GenBank/DDBJ databases">
        <authorList>
            <person name="Swart Estienne"/>
        </authorList>
    </citation>
    <scope>NUCLEOTIDE SEQUENCE [LARGE SCALE GENOMIC DNA]</scope>
    <source>
        <strain evidence="2 3">130c</strain>
    </source>
</reference>
<feature type="region of interest" description="Disordered" evidence="1">
    <location>
        <begin position="1"/>
        <end position="51"/>
    </location>
</feature>
<gene>
    <name evidence="2" type="primary">Contig11068.g11837</name>
    <name evidence="2" type="ORF">STYLEM_15020</name>
</gene>
<protein>
    <submittedName>
        <fullName evidence="2">Uncharacterized protein</fullName>
    </submittedName>
</protein>
<feature type="compositionally biased region" description="Low complexity" evidence="1">
    <location>
        <begin position="415"/>
        <end position="436"/>
    </location>
</feature>
<sequence>MQGFNPNNQTPSQNNSTTPQNKLDTQFNENSYSQSSILKSSTTKNVVKRGQPTINIETAEEQEMSMQKRLMQQQQLKNSTRSNGVDSPQCQDSVSHSIDKGNKKRNVRKIMNDSLNMINKSRNKYLNKSFQQNNTSSSATRLGQVSIGGDTNLGNSINQHMSLRKIAQNRQGAETSMKKLNSTASYDILGIQRDTDQFDQSYGHLAPEIFNRNGAKSGMRSPHSFAKNWTNQNTNTLNSNVLVQSSISGGSNSINIVQSQISNKNVESNQKLSSERDQLEVRNSSNISSQYTGGNKNNNNMQTTQKKHTFKFNFKSSAGQSSGMINTPLARSFYQQTNNNGGMDYSKDQINSNSDIFLNESSYINKPDYPIQTEVSSRVSPLSQMPKKQLIFNTKGQVQQMNTNQNDNNHGERVSTQQSTQISSIKFSSQQEQIQSRMNNKSQLLKQYSSQKGVQQQSHNPEIISNQQQQLIGIQTGHNQPFNSNKENSSPMDRNKQMVRPFEYTTNQDEQLQNRHVQKNPMLQNLDSSDFIDHNQFYQQQAQHSTTSLHSQSMSQEVNSKMVRLTKNLFRVPKISKMQMNMYNPNNQSQQQFLSMGENSDFSQEPTIKRSLTPSSGYYSISQLNVNQSGKTEKYQQKRKQTNHNFHQLFMIDQQFQNDSVLQISNGKHQQPSSGEDISFNIDCSQAFQLNNQTLERPVTVGEISSALKMRDLLGDSIDNIQVQTIPKDTKKMITQSTTIGSRKLKTINNAQGHINVDSLASNKIEDSMQDSENLETSRFSSTLESQIQQNTLILTNQSNQNNTIQSQDYSQSQRFLKVAPNAHQIKTAVMNQVNHRNNQNCNIPQSNQTVINKQYFSKLKSDRKNHGGDQARSYLLQLKQEIENRRDQQIMRNEQLFQDQQQLAQNLSSILHQSSLNNSSMINQNQISNNNIFIISSSNPSRQVSSQKKKRTGEKQQFIRQIHPQNLQKRDLSADNLAFKRNDHEQCEESCCLSCSCFNTSRLDCDQNDREQSESQESSSFIESSQQEECKDCLDSKCQSRLCCNHNESERQSKLSKKQRHNDGNCQNKMIKQDQDGRIKIKYKDQASNQVYTIQAPNNVLFNDNLNLAEENMQRGRLPRMIQRVNDQDQSQNLIPVVKRNLTPDDHLRKEQAESYILVDQKGKPKKIYIQRNVPIKVHSPNSRDINKNQSKTLDYDNQSQDSFNNQQFLTIQQPTKTKTNQVIKSQRKKFMNEADGDSSLICCLSTKSQKDYKYQNGNNQRSGNGGGGCILQ</sequence>
<feature type="compositionally biased region" description="Gly residues" evidence="1">
    <location>
        <begin position="1265"/>
        <end position="1274"/>
    </location>
</feature>
<feature type="compositionally biased region" description="Low complexity" evidence="1">
    <location>
        <begin position="68"/>
        <end position="77"/>
    </location>
</feature>
<feature type="region of interest" description="Disordered" evidence="1">
    <location>
        <begin position="402"/>
        <end position="438"/>
    </location>
</feature>
<name>A0A078AU50_STYLE</name>